<keyword evidence="3" id="KW-0963">Cytoplasm</keyword>
<dbReference type="PANTHER" id="PTHR33643">
    <property type="entry name" value="UREASE ACCESSORY PROTEIN D"/>
    <property type="match status" value="1"/>
</dbReference>
<comment type="subcellular location">
    <subcellularLocation>
        <location evidence="3">Cytoplasm</location>
    </subcellularLocation>
</comment>
<keyword evidence="5" id="KW-1185">Reference proteome</keyword>
<comment type="function">
    <text evidence="3">Required for maturation of urease via the functional incorporation of the urease nickel metallocenter.</text>
</comment>
<dbReference type="HAMAP" id="MF_01384">
    <property type="entry name" value="UreD"/>
    <property type="match status" value="1"/>
</dbReference>
<accession>A0ABQ0NYE4</accession>
<reference evidence="4" key="1">
    <citation type="submission" date="2013-04" db="EMBL/GenBank/DDBJ databases">
        <title>The genome sequencing project of 58 acetic acid bacteria.</title>
        <authorList>
            <person name="Okamoto-Kainuma A."/>
            <person name="Ishikawa M."/>
            <person name="Umino S."/>
            <person name="Koizumi Y."/>
            <person name="Shiwa Y."/>
            <person name="Yoshikawa H."/>
            <person name="Matsutani M."/>
            <person name="Matsushita K."/>
        </authorList>
    </citation>
    <scope>NUCLEOTIDE SEQUENCE</scope>
    <source>
        <strain evidence="4">DSM 15669</strain>
    </source>
</reference>
<keyword evidence="3" id="KW-0996">Nickel insertion</keyword>
<sequence>MTGKEDSTYLQRAEGLFELEARRRDTHTRRGSMKQGGCSRLLFPRRDSPQLEAVMVNISGGLAAGDQLLGRLTCHEEADLLMSAQAHERVYRARSNDAPACVETTCTLAPHARLEWLPHGTILFDGARFNRHMSVDMASSSRFLFYESRIYGRYASSERLQSLSLRDRLSIRRDGRPLVEECTALEGALIQSLLQHPAMGHNARLDATLIMVAPEVTRFLPKIRPLLAELGEGTSFAASCWNDTLIIRGLAQSNWDVEQLMSRLLPILREERPMPTGWRL</sequence>
<organism evidence="4 5">
    <name type="scientific">Saccharibacter floricola DSM 15669</name>
    <dbReference type="NCBI Taxonomy" id="1123227"/>
    <lineage>
        <taxon>Bacteria</taxon>
        <taxon>Pseudomonadati</taxon>
        <taxon>Pseudomonadota</taxon>
        <taxon>Alphaproteobacteria</taxon>
        <taxon>Acetobacterales</taxon>
        <taxon>Acetobacteraceae</taxon>
        <taxon>Saccharibacter</taxon>
    </lineage>
</organism>
<comment type="subunit">
    <text evidence="3">UreD, UreF and UreG form a complex that acts as a GTP-hydrolysis-dependent molecular chaperone, activating the urease apoprotein by helping to assemble the nickel containing metallocenter of UreC. The UreE protein probably delivers the nickel.</text>
</comment>
<evidence type="ECO:0000256" key="3">
    <source>
        <dbReference type="HAMAP-Rule" id="MF_01384"/>
    </source>
</evidence>
<dbReference type="Pfam" id="PF01774">
    <property type="entry name" value="UreD"/>
    <property type="match status" value="1"/>
</dbReference>
<protein>
    <recommendedName>
        <fullName evidence="3">Urease accessory protein UreD</fullName>
    </recommendedName>
</protein>
<comment type="caution">
    <text evidence="4">The sequence shown here is derived from an EMBL/GenBank/DDBJ whole genome shotgun (WGS) entry which is preliminary data.</text>
</comment>
<evidence type="ECO:0000256" key="1">
    <source>
        <dbReference type="ARBA" id="ARBA00007177"/>
    </source>
</evidence>
<dbReference type="PANTHER" id="PTHR33643:SF1">
    <property type="entry name" value="UREASE ACCESSORY PROTEIN D"/>
    <property type="match status" value="1"/>
</dbReference>
<dbReference type="InterPro" id="IPR002669">
    <property type="entry name" value="UreD"/>
</dbReference>
<keyword evidence="2 3" id="KW-0143">Chaperone</keyword>
<evidence type="ECO:0000313" key="4">
    <source>
        <dbReference type="EMBL" id="GBQ06298.1"/>
    </source>
</evidence>
<dbReference type="Proteomes" id="UP001062901">
    <property type="component" value="Unassembled WGS sequence"/>
</dbReference>
<proteinExistence type="inferred from homology"/>
<evidence type="ECO:0000313" key="5">
    <source>
        <dbReference type="Proteomes" id="UP001062901"/>
    </source>
</evidence>
<dbReference type="EMBL" id="BAQD01000011">
    <property type="protein sequence ID" value="GBQ06298.1"/>
    <property type="molecule type" value="Genomic_DNA"/>
</dbReference>
<name>A0ABQ0NYE4_9PROT</name>
<evidence type="ECO:0000256" key="2">
    <source>
        <dbReference type="ARBA" id="ARBA00023186"/>
    </source>
</evidence>
<dbReference type="RefSeq" id="WP_018980583.1">
    <property type="nucleotide sequence ID" value="NZ_BAQD01000011.1"/>
</dbReference>
<comment type="similarity">
    <text evidence="1 3">Belongs to the UreD family.</text>
</comment>
<gene>
    <name evidence="3" type="primary">ureD</name>
    <name evidence="4" type="ORF">AA15669_0869</name>
</gene>